<dbReference type="EMBL" id="LGRB01000008">
    <property type="protein sequence ID" value="OCT53122.1"/>
    <property type="molecule type" value="Genomic_DNA"/>
</dbReference>
<dbReference type="STRING" id="86049.A0A1C1CX77"/>
<evidence type="ECO:0000313" key="2">
    <source>
        <dbReference type="EMBL" id="OCT53122.1"/>
    </source>
</evidence>
<feature type="chain" id="PRO_5008651119" evidence="1">
    <location>
        <begin position="21"/>
        <end position="161"/>
    </location>
</feature>
<dbReference type="OrthoDB" id="5582218at2759"/>
<organism evidence="2 3">
    <name type="scientific">Cladophialophora carrionii</name>
    <dbReference type="NCBI Taxonomy" id="86049"/>
    <lineage>
        <taxon>Eukaryota</taxon>
        <taxon>Fungi</taxon>
        <taxon>Dikarya</taxon>
        <taxon>Ascomycota</taxon>
        <taxon>Pezizomycotina</taxon>
        <taxon>Eurotiomycetes</taxon>
        <taxon>Chaetothyriomycetidae</taxon>
        <taxon>Chaetothyriales</taxon>
        <taxon>Herpotrichiellaceae</taxon>
        <taxon>Cladophialophora</taxon>
    </lineage>
</organism>
<reference evidence="3" key="1">
    <citation type="submission" date="2015-07" db="EMBL/GenBank/DDBJ databases">
        <authorList>
            <person name="Teixeira M.M."/>
            <person name="Souza R.C."/>
            <person name="Almeida L.G."/>
            <person name="Vicente V.A."/>
            <person name="de Hoog S."/>
            <person name="Bocca A.L."/>
            <person name="de Almeida S.R."/>
            <person name="Vasconcelos A.T."/>
            <person name="Felipe M.S."/>
        </authorList>
    </citation>
    <scope>NUCLEOTIDE SEQUENCE [LARGE SCALE GENOMIC DNA]</scope>
    <source>
        <strain evidence="3">KSF</strain>
    </source>
</reference>
<dbReference type="AlphaFoldDB" id="A0A1C1CX77"/>
<evidence type="ECO:0000256" key="1">
    <source>
        <dbReference type="SAM" id="SignalP"/>
    </source>
</evidence>
<sequence>MLRGLSTRLFSAALIPPLLLQIRVLIFPNNSLGPPPPPPPSPEEARQIRSKAASDILSLIPQPVARTFFAVHGDGGIENETETMREEIEERLLGWIDDVEMNKYLVYAILEYVVLKLVPEMKDKTPSELLAERGVDILDFQEGEEATEKAKVKVNGAWAGQ</sequence>
<feature type="signal peptide" evidence="1">
    <location>
        <begin position="1"/>
        <end position="20"/>
    </location>
</feature>
<dbReference type="VEuPathDB" id="FungiDB:G647_00095"/>
<comment type="caution">
    <text evidence="2">The sequence shown here is derived from an EMBL/GenBank/DDBJ whole genome shotgun (WGS) entry which is preliminary data.</text>
</comment>
<dbReference type="Proteomes" id="UP000094526">
    <property type="component" value="Unassembled WGS sequence"/>
</dbReference>
<evidence type="ECO:0000313" key="3">
    <source>
        <dbReference type="Proteomes" id="UP000094526"/>
    </source>
</evidence>
<keyword evidence="3" id="KW-1185">Reference proteome</keyword>
<name>A0A1C1CX77_9EURO</name>
<protein>
    <submittedName>
        <fullName evidence="2">Uncharacterized protein</fullName>
    </submittedName>
</protein>
<dbReference type="VEuPathDB" id="FungiDB:CLCR_10895"/>
<keyword evidence="1" id="KW-0732">Signal</keyword>
<accession>A0A1C1CX77</accession>
<proteinExistence type="predicted"/>
<gene>
    <name evidence="2" type="ORF">CLCR_10895</name>
</gene>